<dbReference type="Proteomes" id="UP001597101">
    <property type="component" value="Unassembled WGS sequence"/>
</dbReference>
<dbReference type="SMART" id="SM00704">
    <property type="entry name" value="ZnF_CDGSH"/>
    <property type="match status" value="2"/>
</dbReference>
<organism evidence="6 7">
    <name type="scientific">Pseudahrensia aquimaris</name>
    <dbReference type="NCBI Taxonomy" id="744461"/>
    <lineage>
        <taxon>Bacteria</taxon>
        <taxon>Pseudomonadati</taxon>
        <taxon>Pseudomonadota</taxon>
        <taxon>Alphaproteobacteria</taxon>
        <taxon>Hyphomicrobiales</taxon>
        <taxon>Ahrensiaceae</taxon>
        <taxon>Pseudahrensia</taxon>
    </lineage>
</organism>
<dbReference type="InterPro" id="IPR018967">
    <property type="entry name" value="FeS-contain_CDGSH-typ"/>
</dbReference>
<evidence type="ECO:0000256" key="3">
    <source>
        <dbReference type="ARBA" id="ARBA00023004"/>
    </source>
</evidence>
<dbReference type="Gene3D" id="3.40.5.90">
    <property type="entry name" value="CDGSH iron-sulfur domain, mitoNEET-type"/>
    <property type="match status" value="2"/>
</dbReference>
<protein>
    <submittedName>
        <fullName evidence="6">CDGSH iron-sulfur domain-containing protein</fullName>
    </submittedName>
</protein>
<evidence type="ECO:0000256" key="4">
    <source>
        <dbReference type="ARBA" id="ARBA00023014"/>
    </source>
</evidence>
<dbReference type="PANTHER" id="PTHR46491:SF3">
    <property type="entry name" value="CDGSH IRON-SULFUR DOMAIN-CONTAINING PROTEIN 3, MITOCHONDRIAL"/>
    <property type="match status" value="1"/>
</dbReference>
<sequence length="79" mass="8555">MTKPKRAGDASIPVEVEAGKSYFWCTCGQSSKQPFCDGSHQGGEFSPMKWTAEADGRKFFCTCKETGNAPFCDGSHKPA</sequence>
<evidence type="ECO:0000313" key="7">
    <source>
        <dbReference type="Proteomes" id="UP001597101"/>
    </source>
</evidence>
<keyword evidence="2" id="KW-0479">Metal-binding</keyword>
<feature type="domain" description="Iron-binding zinc finger CDGSH type" evidence="5">
    <location>
        <begin position="9"/>
        <end position="46"/>
    </location>
</feature>
<name>A0ABW3FGS9_9HYPH</name>
<comment type="caution">
    <text evidence="6">The sequence shown here is derived from an EMBL/GenBank/DDBJ whole genome shotgun (WGS) entry which is preliminary data.</text>
</comment>
<evidence type="ECO:0000313" key="6">
    <source>
        <dbReference type="EMBL" id="MFD0915989.1"/>
    </source>
</evidence>
<gene>
    <name evidence="6" type="ORF">ACFQ14_06175</name>
</gene>
<accession>A0ABW3FGS9</accession>
<proteinExistence type="predicted"/>
<keyword evidence="1" id="KW-0001">2Fe-2S</keyword>
<evidence type="ECO:0000259" key="5">
    <source>
        <dbReference type="SMART" id="SM00704"/>
    </source>
</evidence>
<keyword evidence="4" id="KW-0411">Iron-sulfur</keyword>
<keyword evidence="7" id="KW-1185">Reference proteome</keyword>
<evidence type="ECO:0000256" key="2">
    <source>
        <dbReference type="ARBA" id="ARBA00022723"/>
    </source>
</evidence>
<dbReference type="Pfam" id="PF09360">
    <property type="entry name" value="zf-CDGSH"/>
    <property type="match status" value="2"/>
</dbReference>
<evidence type="ECO:0000256" key="1">
    <source>
        <dbReference type="ARBA" id="ARBA00022714"/>
    </source>
</evidence>
<dbReference type="EMBL" id="JBHTJV010000003">
    <property type="protein sequence ID" value="MFD0915989.1"/>
    <property type="molecule type" value="Genomic_DNA"/>
</dbReference>
<feature type="domain" description="Iron-binding zinc finger CDGSH type" evidence="5">
    <location>
        <begin position="47"/>
        <end position="78"/>
    </location>
</feature>
<dbReference type="RefSeq" id="WP_377211826.1">
    <property type="nucleotide sequence ID" value="NZ_JBHTJV010000003.1"/>
</dbReference>
<dbReference type="InterPro" id="IPR042216">
    <property type="entry name" value="MitoNEET_CISD"/>
</dbReference>
<dbReference type="InterPro" id="IPR052950">
    <property type="entry name" value="CISD"/>
</dbReference>
<dbReference type="PANTHER" id="PTHR46491">
    <property type="entry name" value="CDGSH IRON SULFUR DOMAIN PROTEIN HOMOLOG"/>
    <property type="match status" value="1"/>
</dbReference>
<keyword evidence="3" id="KW-0408">Iron</keyword>
<reference evidence="7" key="1">
    <citation type="journal article" date="2019" name="Int. J. Syst. Evol. Microbiol.">
        <title>The Global Catalogue of Microorganisms (GCM) 10K type strain sequencing project: providing services to taxonomists for standard genome sequencing and annotation.</title>
        <authorList>
            <consortium name="The Broad Institute Genomics Platform"/>
            <consortium name="The Broad Institute Genome Sequencing Center for Infectious Disease"/>
            <person name="Wu L."/>
            <person name="Ma J."/>
        </authorList>
    </citation>
    <scope>NUCLEOTIDE SEQUENCE [LARGE SCALE GENOMIC DNA]</scope>
    <source>
        <strain evidence="7">CCUG 60023</strain>
    </source>
</reference>